<dbReference type="GO" id="GO:0019843">
    <property type="term" value="F:rRNA binding"/>
    <property type="evidence" value="ECO:0007669"/>
    <property type="project" value="UniProtKB-UniRule"/>
</dbReference>
<dbReference type="InterPro" id="IPR005813">
    <property type="entry name" value="Ribosomal_bL20"/>
</dbReference>
<dbReference type="FunFam" id="1.10.1900.20:FF:000001">
    <property type="entry name" value="50S ribosomal protein L20"/>
    <property type="match status" value="1"/>
</dbReference>
<dbReference type="InterPro" id="IPR035566">
    <property type="entry name" value="Ribosomal_protein_bL20_C"/>
</dbReference>
<dbReference type="Gene3D" id="1.10.1900.20">
    <property type="entry name" value="Ribosomal protein L20"/>
    <property type="match status" value="1"/>
</dbReference>
<keyword evidence="5 6" id="KW-0694">RNA-binding</keyword>
<proteinExistence type="inferred from homology"/>
<keyword evidence="5 6" id="KW-0699">rRNA-binding</keyword>
<comment type="caution">
    <text evidence="7">The sequence shown here is derived from an EMBL/GenBank/DDBJ whole genome shotgun (WGS) entry which is preliminary data.</text>
</comment>
<dbReference type="NCBIfam" id="TIGR01032">
    <property type="entry name" value="rplT_bact"/>
    <property type="match status" value="1"/>
</dbReference>
<comment type="function">
    <text evidence="5 6">Binds directly to 23S ribosomal RNA and is necessary for the in vitro assembly process of the 50S ribosomal subunit. It is not involved in the protein synthesizing functions of that subunit.</text>
</comment>
<evidence type="ECO:0000256" key="1">
    <source>
        <dbReference type="ARBA" id="ARBA00007698"/>
    </source>
</evidence>
<evidence type="ECO:0000256" key="3">
    <source>
        <dbReference type="ARBA" id="ARBA00023274"/>
    </source>
</evidence>
<protein>
    <recommendedName>
        <fullName evidence="4 5">Large ribosomal subunit protein bL20</fullName>
    </recommendedName>
</protein>
<evidence type="ECO:0000256" key="5">
    <source>
        <dbReference type="HAMAP-Rule" id="MF_00382"/>
    </source>
</evidence>
<accession>A0A2H0RGG1</accession>
<organism evidence="7 8">
    <name type="scientific">Candidatus Vogelbacteria bacterium CG10_big_fil_rev_8_21_14_0_10_50_13</name>
    <dbReference type="NCBI Taxonomy" id="1975044"/>
    <lineage>
        <taxon>Bacteria</taxon>
        <taxon>Candidatus Vogeliibacteriota</taxon>
    </lineage>
</organism>
<evidence type="ECO:0000256" key="6">
    <source>
        <dbReference type="RuleBase" id="RU000560"/>
    </source>
</evidence>
<dbReference type="Gene3D" id="6.10.160.10">
    <property type="match status" value="1"/>
</dbReference>
<gene>
    <name evidence="5 7" type="primary">rplT</name>
    <name evidence="7" type="ORF">COV09_00810</name>
</gene>
<dbReference type="EMBL" id="PCYJ01000015">
    <property type="protein sequence ID" value="PIR45520.1"/>
    <property type="molecule type" value="Genomic_DNA"/>
</dbReference>
<sequence>MPRVKRGIISAKRRRNVLSKAKGYRFGRSTKEKEAKVALRKAGASAYRDRRNKKRTRRGEWQISIGAAVRPYDLSYSRFINLLKKAEISLDRKVLSQLARDEPQSFERLVTSVKA</sequence>
<comment type="similarity">
    <text evidence="1 5 6">Belongs to the bacterial ribosomal protein bL20 family.</text>
</comment>
<dbReference type="GO" id="GO:0005840">
    <property type="term" value="C:ribosome"/>
    <property type="evidence" value="ECO:0007669"/>
    <property type="project" value="UniProtKB-KW"/>
</dbReference>
<evidence type="ECO:0000313" key="7">
    <source>
        <dbReference type="EMBL" id="PIR45520.1"/>
    </source>
</evidence>
<name>A0A2H0RGG1_9BACT</name>
<dbReference type="PRINTS" id="PR00062">
    <property type="entry name" value="RIBOSOMALL20"/>
</dbReference>
<keyword evidence="3 5" id="KW-0687">Ribonucleoprotein</keyword>
<reference evidence="7 8" key="1">
    <citation type="submission" date="2017-09" db="EMBL/GenBank/DDBJ databases">
        <title>Depth-based differentiation of microbial function through sediment-hosted aquifers and enrichment of novel symbionts in the deep terrestrial subsurface.</title>
        <authorList>
            <person name="Probst A.J."/>
            <person name="Ladd B."/>
            <person name="Jarett J.K."/>
            <person name="Geller-Mcgrath D.E."/>
            <person name="Sieber C.M."/>
            <person name="Emerson J.B."/>
            <person name="Anantharaman K."/>
            <person name="Thomas B.C."/>
            <person name="Malmstrom R."/>
            <person name="Stieglmeier M."/>
            <person name="Klingl A."/>
            <person name="Woyke T."/>
            <person name="Ryan C.M."/>
            <person name="Banfield J.F."/>
        </authorList>
    </citation>
    <scope>NUCLEOTIDE SEQUENCE [LARGE SCALE GENOMIC DNA]</scope>
    <source>
        <strain evidence="7">CG10_big_fil_rev_8_21_14_0_10_50_13</strain>
    </source>
</reference>
<dbReference type="AlphaFoldDB" id="A0A2H0RGG1"/>
<evidence type="ECO:0000256" key="4">
    <source>
        <dbReference type="ARBA" id="ARBA00035172"/>
    </source>
</evidence>
<evidence type="ECO:0000256" key="2">
    <source>
        <dbReference type="ARBA" id="ARBA00022980"/>
    </source>
</evidence>
<dbReference type="Pfam" id="PF00453">
    <property type="entry name" value="Ribosomal_L20"/>
    <property type="match status" value="1"/>
</dbReference>
<dbReference type="GO" id="GO:0006412">
    <property type="term" value="P:translation"/>
    <property type="evidence" value="ECO:0007669"/>
    <property type="project" value="InterPro"/>
</dbReference>
<evidence type="ECO:0000313" key="8">
    <source>
        <dbReference type="Proteomes" id="UP000230906"/>
    </source>
</evidence>
<dbReference type="CDD" id="cd07026">
    <property type="entry name" value="Ribosomal_L20"/>
    <property type="match status" value="1"/>
</dbReference>
<dbReference type="Proteomes" id="UP000230906">
    <property type="component" value="Unassembled WGS sequence"/>
</dbReference>
<dbReference type="GO" id="GO:0000027">
    <property type="term" value="P:ribosomal large subunit assembly"/>
    <property type="evidence" value="ECO:0007669"/>
    <property type="project" value="UniProtKB-UniRule"/>
</dbReference>
<dbReference type="GO" id="GO:1990904">
    <property type="term" value="C:ribonucleoprotein complex"/>
    <property type="evidence" value="ECO:0007669"/>
    <property type="project" value="UniProtKB-KW"/>
</dbReference>
<dbReference type="PANTHER" id="PTHR10986">
    <property type="entry name" value="39S RIBOSOMAL PROTEIN L20"/>
    <property type="match status" value="1"/>
</dbReference>
<dbReference type="SUPFAM" id="SSF74731">
    <property type="entry name" value="Ribosomal protein L20"/>
    <property type="match status" value="1"/>
</dbReference>
<dbReference type="GO" id="GO:0003735">
    <property type="term" value="F:structural constituent of ribosome"/>
    <property type="evidence" value="ECO:0007669"/>
    <property type="project" value="InterPro"/>
</dbReference>
<dbReference type="HAMAP" id="MF_00382">
    <property type="entry name" value="Ribosomal_bL20"/>
    <property type="match status" value="1"/>
</dbReference>
<keyword evidence="2 5" id="KW-0689">Ribosomal protein</keyword>